<keyword evidence="5" id="KW-0862">Zinc</keyword>
<evidence type="ECO:0000256" key="1">
    <source>
        <dbReference type="ARBA" id="ARBA00004123"/>
    </source>
</evidence>
<dbReference type="InterPro" id="IPR013087">
    <property type="entry name" value="Znf_C2H2_type"/>
</dbReference>
<evidence type="ECO:0000256" key="6">
    <source>
        <dbReference type="ARBA" id="ARBA00023242"/>
    </source>
</evidence>
<dbReference type="Pfam" id="PF00096">
    <property type="entry name" value="zf-C2H2"/>
    <property type="match status" value="3"/>
</dbReference>
<feature type="domain" description="C2H2-type" evidence="9">
    <location>
        <begin position="278"/>
        <end position="306"/>
    </location>
</feature>
<gene>
    <name evidence="10" type="ORF">niasHS_017832</name>
</gene>
<keyword evidence="4 7" id="KW-0863">Zinc-finger</keyword>
<evidence type="ECO:0000256" key="5">
    <source>
        <dbReference type="ARBA" id="ARBA00022833"/>
    </source>
</evidence>
<dbReference type="FunFam" id="3.30.160.60:FF:002343">
    <property type="entry name" value="Zinc finger protein 33A"/>
    <property type="match status" value="1"/>
</dbReference>
<comment type="caution">
    <text evidence="10">The sequence shown here is derived from an EMBL/GenBank/DDBJ whole genome shotgun (WGS) entry which is preliminary data.</text>
</comment>
<feature type="domain" description="C2H2-type" evidence="9">
    <location>
        <begin position="222"/>
        <end position="249"/>
    </location>
</feature>
<proteinExistence type="predicted"/>
<keyword evidence="2" id="KW-0479">Metal-binding</keyword>
<keyword evidence="3" id="KW-0677">Repeat</keyword>
<evidence type="ECO:0000313" key="10">
    <source>
        <dbReference type="EMBL" id="KAL3072858.1"/>
    </source>
</evidence>
<keyword evidence="11" id="KW-1185">Reference proteome</keyword>
<dbReference type="FunFam" id="3.30.160.60:FF:000446">
    <property type="entry name" value="Zinc finger protein"/>
    <property type="match status" value="1"/>
</dbReference>
<dbReference type="Gene3D" id="3.30.160.60">
    <property type="entry name" value="Classic Zinc Finger"/>
    <property type="match status" value="3"/>
</dbReference>
<protein>
    <recommendedName>
        <fullName evidence="9">C2H2-type domain-containing protein</fullName>
    </recommendedName>
</protein>
<feature type="region of interest" description="Disordered" evidence="8">
    <location>
        <begin position="143"/>
        <end position="163"/>
    </location>
</feature>
<evidence type="ECO:0000256" key="3">
    <source>
        <dbReference type="ARBA" id="ARBA00022737"/>
    </source>
</evidence>
<dbReference type="Proteomes" id="UP001620645">
    <property type="component" value="Unassembled WGS sequence"/>
</dbReference>
<reference evidence="10 11" key="1">
    <citation type="submission" date="2024-10" db="EMBL/GenBank/DDBJ databases">
        <authorList>
            <person name="Kim D."/>
        </authorList>
    </citation>
    <scope>NUCLEOTIDE SEQUENCE [LARGE SCALE GENOMIC DNA]</scope>
    <source>
        <strain evidence="10">Taebaek</strain>
    </source>
</reference>
<dbReference type="InterPro" id="IPR036236">
    <property type="entry name" value="Znf_C2H2_sf"/>
</dbReference>
<dbReference type="PANTHER" id="PTHR24394:SF29">
    <property type="entry name" value="MYONEURIN"/>
    <property type="match status" value="1"/>
</dbReference>
<dbReference type="AlphaFoldDB" id="A0ABD2IHV6"/>
<evidence type="ECO:0000256" key="8">
    <source>
        <dbReference type="SAM" id="MobiDB-lite"/>
    </source>
</evidence>
<keyword evidence="6" id="KW-0539">Nucleus</keyword>
<evidence type="ECO:0000256" key="7">
    <source>
        <dbReference type="PROSITE-ProRule" id="PRU00042"/>
    </source>
</evidence>
<evidence type="ECO:0000256" key="2">
    <source>
        <dbReference type="ARBA" id="ARBA00022723"/>
    </source>
</evidence>
<dbReference type="GO" id="GO:0000122">
    <property type="term" value="P:negative regulation of transcription by RNA polymerase II"/>
    <property type="evidence" value="ECO:0007669"/>
    <property type="project" value="UniProtKB-ARBA"/>
</dbReference>
<comment type="subcellular location">
    <subcellularLocation>
        <location evidence="1">Nucleus</location>
    </subcellularLocation>
</comment>
<organism evidence="10 11">
    <name type="scientific">Heterodera schachtii</name>
    <name type="common">Sugarbeet cyst nematode worm</name>
    <name type="synonym">Tylenchus schachtii</name>
    <dbReference type="NCBI Taxonomy" id="97005"/>
    <lineage>
        <taxon>Eukaryota</taxon>
        <taxon>Metazoa</taxon>
        <taxon>Ecdysozoa</taxon>
        <taxon>Nematoda</taxon>
        <taxon>Chromadorea</taxon>
        <taxon>Rhabditida</taxon>
        <taxon>Tylenchina</taxon>
        <taxon>Tylenchomorpha</taxon>
        <taxon>Tylenchoidea</taxon>
        <taxon>Heteroderidae</taxon>
        <taxon>Heteroderinae</taxon>
        <taxon>Heterodera</taxon>
    </lineage>
</organism>
<evidence type="ECO:0000259" key="9">
    <source>
        <dbReference type="PROSITE" id="PS50157"/>
    </source>
</evidence>
<dbReference type="SUPFAM" id="SSF57667">
    <property type="entry name" value="beta-beta-alpha zinc fingers"/>
    <property type="match status" value="2"/>
</dbReference>
<dbReference type="PROSITE" id="PS50157">
    <property type="entry name" value="ZINC_FINGER_C2H2_2"/>
    <property type="match status" value="3"/>
</dbReference>
<name>A0ABD2IHV6_HETSC</name>
<feature type="domain" description="C2H2-type" evidence="9">
    <location>
        <begin position="250"/>
        <end position="277"/>
    </location>
</feature>
<dbReference type="PANTHER" id="PTHR24394">
    <property type="entry name" value="ZINC FINGER PROTEIN"/>
    <property type="match status" value="1"/>
</dbReference>
<accession>A0ABD2IHV6</accession>
<evidence type="ECO:0000256" key="4">
    <source>
        <dbReference type="ARBA" id="ARBA00022771"/>
    </source>
</evidence>
<evidence type="ECO:0000313" key="11">
    <source>
        <dbReference type="Proteomes" id="UP001620645"/>
    </source>
</evidence>
<dbReference type="EMBL" id="JBICCN010000373">
    <property type="protein sequence ID" value="KAL3072858.1"/>
    <property type="molecule type" value="Genomic_DNA"/>
</dbReference>
<dbReference type="GO" id="GO:0005634">
    <property type="term" value="C:nucleus"/>
    <property type="evidence" value="ECO:0007669"/>
    <property type="project" value="UniProtKB-SubCell"/>
</dbReference>
<dbReference type="PROSITE" id="PS00028">
    <property type="entry name" value="ZINC_FINGER_C2H2_1"/>
    <property type="match status" value="2"/>
</dbReference>
<sequence length="308" mass="34011">MGPTQKNTRLNFTIDQLIVRPLRDSQRVNVVPPPTVTNAAQQTQQPPLAALQQQTLQQLTNVRWPSLPSSAFRPLFPPPLSAPFAFSPFTLPSLFFSSPPFSLPIPSSLPNNLSSSFHPSPFLMLTPPTRAALMAIALQRQQQQHLGSAGSSTGPSSTCSSSQSADTTECVAIRTENRLGVVSPTLRHKNLTLHETPKRSNRKRGLTNRTRSIAAGDDSTKAECEICHKKFGRPWLLNGHMRTHSGDKPYSCEKCDKTFADRSNCRAHERTHGAEKPFECPRCKKAFKVKSYLTKHKKSCGKSESIGD</sequence>
<dbReference type="GO" id="GO:0008270">
    <property type="term" value="F:zinc ion binding"/>
    <property type="evidence" value="ECO:0007669"/>
    <property type="project" value="UniProtKB-KW"/>
</dbReference>
<dbReference type="SMART" id="SM00355">
    <property type="entry name" value="ZnF_C2H2"/>
    <property type="match status" value="3"/>
</dbReference>
<feature type="compositionally biased region" description="Low complexity" evidence="8">
    <location>
        <begin position="147"/>
        <end position="163"/>
    </location>
</feature>